<feature type="compositionally biased region" description="Polar residues" evidence="9">
    <location>
        <begin position="669"/>
        <end position="682"/>
    </location>
</feature>
<dbReference type="InterPro" id="IPR050660">
    <property type="entry name" value="NEK_Ser/Thr_kinase"/>
</dbReference>
<evidence type="ECO:0000256" key="7">
    <source>
        <dbReference type="ARBA" id="ARBA00047899"/>
    </source>
</evidence>
<keyword evidence="12" id="KW-1185">Reference proteome</keyword>
<keyword evidence="3" id="KW-0808">Transferase</keyword>
<evidence type="ECO:0000256" key="6">
    <source>
        <dbReference type="ARBA" id="ARBA00022840"/>
    </source>
</evidence>
<dbReference type="SMART" id="SM00220">
    <property type="entry name" value="S_TKc"/>
    <property type="match status" value="1"/>
</dbReference>
<name>A0A8H7AER9_9EURO</name>
<feature type="domain" description="Protein kinase" evidence="10">
    <location>
        <begin position="175"/>
        <end position="526"/>
    </location>
</feature>
<evidence type="ECO:0000256" key="5">
    <source>
        <dbReference type="ARBA" id="ARBA00022777"/>
    </source>
</evidence>
<dbReference type="Gene3D" id="1.10.510.10">
    <property type="entry name" value="Transferase(Phosphotransferase) domain 1"/>
    <property type="match status" value="1"/>
</dbReference>
<organism evidence="11 12">
    <name type="scientific">Endocarpon pusillum</name>
    <dbReference type="NCBI Taxonomy" id="364733"/>
    <lineage>
        <taxon>Eukaryota</taxon>
        <taxon>Fungi</taxon>
        <taxon>Dikarya</taxon>
        <taxon>Ascomycota</taxon>
        <taxon>Pezizomycotina</taxon>
        <taxon>Eurotiomycetes</taxon>
        <taxon>Chaetothyriomycetidae</taxon>
        <taxon>Verrucariales</taxon>
        <taxon>Verrucariaceae</taxon>
        <taxon>Endocarpon</taxon>
    </lineage>
</organism>
<dbReference type="GO" id="GO:0004674">
    <property type="term" value="F:protein serine/threonine kinase activity"/>
    <property type="evidence" value="ECO:0007669"/>
    <property type="project" value="UniProtKB-KW"/>
</dbReference>
<keyword evidence="5" id="KW-0418">Kinase</keyword>
<dbReference type="OrthoDB" id="5986190at2759"/>
<dbReference type="PROSITE" id="PS50011">
    <property type="entry name" value="PROTEIN_KINASE_DOM"/>
    <property type="match status" value="1"/>
</dbReference>
<evidence type="ECO:0000313" key="12">
    <source>
        <dbReference type="Proteomes" id="UP000606974"/>
    </source>
</evidence>
<evidence type="ECO:0000256" key="8">
    <source>
        <dbReference type="ARBA" id="ARBA00048679"/>
    </source>
</evidence>
<evidence type="ECO:0000256" key="3">
    <source>
        <dbReference type="ARBA" id="ARBA00022679"/>
    </source>
</evidence>
<comment type="caution">
    <text evidence="11">The sequence shown here is derived from an EMBL/GenBank/DDBJ whole genome shotgun (WGS) entry which is preliminary data.</text>
</comment>
<dbReference type="InterPro" id="IPR011009">
    <property type="entry name" value="Kinase-like_dom_sf"/>
</dbReference>
<proteinExistence type="predicted"/>
<comment type="catalytic activity">
    <reaction evidence="8">
        <text>L-seryl-[protein] + ATP = O-phospho-L-seryl-[protein] + ADP + H(+)</text>
        <dbReference type="Rhea" id="RHEA:17989"/>
        <dbReference type="Rhea" id="RHEA-COMP:9863"/>
        <dbReference type="Rhea" id="RHEA-COMP:11604"/>
        <dbReference type="ChEBI" id="CHEBI:15378"/>
        <dbReference type="ChEBI" id="CHEBI:29999"/>
        <dbReference type="ChEBI" id="CHEBI:30616"/>
        <dbReference type="ChEBI" id="CHEBI:83421"/>
        <dbReference type="ChEBI" id="CHEBI:456216"/>
        <dbReference type="EC" id="2.7.11.1"/>
    </reaction>
</comment>
<sequence length="998" mass="113063">MSQQSTTSHTAVIQGFRTKLKECTVRAACGRSYVRTAKLTEWLKEKVEPDSDNTHASRLLVATYHNRIKDFLPTSSEELCAGEHCCLLVFSILLDLGLGCLVDRFQRQAIEDRHLPIDLLSLRSKLAAMDLASLNLPIPEDLAERFDEMQWRFCAARLDFRVGRDHPKNTIIPIFKKEKINDKGGTAQLWQIAVQEEFVGHQMRRAVSSSRFHDPKDDFGWGYSFALKTFNQGNRDLYLNEIAAFIGLKNHEGMVRFLTDYGHKEIQRATGGLGTVAPGSVQNVTKTTYNILLEYGDCDLDEFFAARLPPVFDTEVEAFWHDLFEIADAVEGIHNLEVSTDGMRQKFYGWHADIKPDNILSVQGKFKLADPGFVKFVKKTDKLPPMEKIMGGTETYGAPECYPGKNGTSIAVPQTIDIWSLGCVFSIAATWVVLGYPGIRQFVKVRQTAINRLSSKEPSRLGDTFHDSRNVLPDVTSWHGLLRSALRKTDTITSRVLDLVDGKMLLGDSRQRSKAVDICKDLQQILIENRAKPKRPMPENIMKALLEVDEEAPSKSAGMMSSQVSTSRRESLNIPQDRKARKSKLLDQPLRKTAHRSERLKSALSARAAEPEIKPSFYTTPTKETVSAQRQASGVPDTPFLQEKIVVRQDPEDAHFVQHRKSGHVHSFTPISPTSTRPKLTGMSRRNTFQNVFQARQEVERREKHNYLRKTRKDQLLTKHFGNRDIKFLVDNGETMKDFWYEATYLLETLVWKAAGQDDNGMDLFFTAGPVKVENKKDKSEFLKAMRDAKAHPTENMHTDIRVSLGNIFAKYLEELENRNKYPYLKQVKDLALIIFTDGVWAGVANKDDVNQQIVSFVKKLGRTVSNLKIRPVGIEFIQFGNDPDATYMLRHLDKDLKWAGIPDIIDTEPSSGDVNKMLLGSFVEEYDEDNDDDYGGLMNESTDVSSEWLRPLGSPARSSSYQTIPLSEQAPDNRIPTINPPIPPSRQTTQNWRHPSP</sequence>
<evidence type="ECO:0000259" key="10">
    <source>
        <dbReference type="PROSITE" id="PS50011"/>
    </source>
</evidence>
<dbReference type="SUPFAM" id="SSF56112">
    <property type="entry name" value="Protein kinase-like (PK-like)"/>
    <property type="match status" value="1"/>
</dbReference>
<evidence type="ECO:0000313" key="11">
    <source>
        <dbReference type="EMBL" id="KAF7506104.1"/>
    </source>
</evidence>
<feature type="compositionally biased region" description="Polar residues" evidence="9">
    <location>
        <begin position="957"/>
        <end position="967"/>
    </location>
</feature>
<dbReference type="GO" id="GO:0005524">
    <property type="term" value="F:ATP binding"/>
    <property type="evidence" value="ECO:0007669"/>
    <property type="project" value="UniProtKB-KW"/>
</dbReference>
<dbReference type="EMBL" id="JAACFV010000094">
    <property type="protein sequence ID" value="KAF7506104.1"/>
    <property type="molecule type" value="Genomic_DNA"/>
</dbReference>
<dbReference type="Pfam" id="PF00069">
    <property type="entry name" value="Pkinase"/>
    <property type="match status" value="1"/>
</dbReference>
<evidence type="ECO:0000256" key="2">
    <source>
        <dbReference type="ARBA" id="ARBA00022527"/>
    </source>
</evidence>
<dbReference type="AlphaFoldDB" id="A0A8H7AER9"/>
<accession>A0A8H7AER9</accession>
<evidence type="ECO:0000256" key="9">
    <source>
        <dbReference type="SAM" id="MobiDB-lite"/>
    </source>
</evidence>
<feature type="region of interest" description="Disordered" evidence="9">
    <location>
        <begin position="552"/>
        <end position="608"/>
    </location>
</feature>
<feature type="region of interest" description="Disordered" evidence="9">
    <location>
        <begin position="660"/>
        <end position="682"/>
    </location>
</feature>
<keyword evidence="4" id="KW-0547">Nucleotide-binding</keyword>
<dbReference type="PANTHER" id="PTHR43671:SF98">
    <property type="entry name" value="SERINE_THREONINE-PROTEIN KINASE NEK11"/>
    <property type="match status" value="1"/>
</dbReference>
<comment type="catalytic activity">
    <reaction evidence="7">
        <text>L-threonyl-[protein] + ATP = O-phospho-L-threonyl-[protein] + ADP + H(+)</text>
        <dbReference type="Rhea" id="RHEA:46608"/>
        <dbReference type="Rhea" id="RHEA-COMP:11060"/>
        <dbReference type="Rhea" id="RHEA-COMP:11605"/>
        <dbReference type="ChEBI" id="CHEBI:15378"/>
        <dbReference type="ChEBI" id="CHEBI:30013"/>
        <dbReference type="ChEBI" id="CHEBI:30616"/>
        <dbReference type="ChEBI" id="CHEBI:61977"/>
        <dbReference type="ChEBI" id="CHEBI:456216"/>
        <dbReference type="EC" id="2.7.11.1"/>
    </reaction>
</comment>
<reference evidence="11" key="1">
    <citation type="submission" date="2020-02" db="EMBL/GenBank/DDBJ databases">
        <authorList>
            <person name="Palmer J.M."/>
        </authorList>
    </citation>
    <scope>NUCLEOTIDE SEQUENCE</scope>
    <source>
        <strain evidence="11">EPUS1.4</strain>
        <tissue evidence="11">Thallus</tissue>
    </source>
</reference>
<keyword evidence="2" id="KW-0723">Serine/threonine-protein kinase</keyword>
<protein>
    <recommendedName>
        <fullName evidence="1">non-specific serine/threonine protein kinase</fullName>
        <ecNumber evidence="1">2.7.11.1</ecNumber>
    </recommendedName>
</protein>
<gene>
    <name evidence="11" type="ORF">GJ744_012255</name>
</gene>
<dbReference type="Proteomes" id="UP000606974">
    <property type="component" value="Unassembled WGS sequence"/>
</dbReference>
<feature type="compositionally biased region" description="Polar residues" evidence="9">
    <location>
        <begin position="986"/>
        <end position="998"/>
    </location>
</feature>
<dbReference type="InterPro" id="IPR000719">
    <property type="entry name" value="Prot_kinase_dom"/>
</dbReference>
<evidence type="ECO:0000256" key="1">
    <source>
        <dbReference type="ARBA" id="ARBA00012513"/>
    </source>
</evidence>
<keyword evidence="6" id="KW-0067">ATP-binding</keyword>
<dbReference type="PANTHER" id="PTHR43671">
    <property type="entry name" value="SERINE/THREONINE-PROTEIN KINASE NEK"/>
    <property type="match status" value="1"/>
</dbReference>
<evidence type="ECO:0000256" key="4">
    <source>
        <dbReference type="ARBA" id="ARBA00022741"/>
    </source>
</evidence>
<feature type="region of interest" description="Disordered" evidence="9">
    <location>
        <begin position="952"/>
        <end position="998"/>
    </location>
</feature>
<dbReference type="EC" id="2.7.11.1" evidence="1"/>
<dbReference type="GO" id="GO:0005634">
    <property type="term" value="C:nucleus"/>
    <property type="evidence" value="ECO:0007669"/>
    <property type="project" value="TreeGrafter"/>
</dbReference>